<organism evidence="3 4">
    <name type="scientific">Auritidibacter ignavus</name>
    <dbReference type="NCBI Taxonomy" id="678932"/>
    <lineage>
        <taxon>Bacteria</taxon>
        <taxon>Bacillati</taxon>
        <taxon>Actinomycetota</taxon>
        <taxon>Actinomycetes</taxon>
        <taxon>Micrococcales</taxon>
        <taxon>Micrococcaceae</taxon>
        <taxon>Auritidibacter</taxon>
    </lineage>
</organism>
<feature type="compositionally biased region" description="Low complexity" evidence="1">
    <location>
        <begin position="22"/>
        <end position="40"/>
    </location>
</feature>
<keyword evidence="2" id="KW-0472">Membrane</keyword>
<gene>
    <name evidence="3" type="ORF">QDX21_05430</name>
</gene>
<feature type="transmembrane region" description="Helical" evidence="2">
    <location>
        <begin position="55"/>
        <end position="78"/>
    </location>
</feature>
<dbReference type="RefSeq" id="WP_279675315.1">
    <property type="nucleotide sequence ID" value="NZ_CP122566.1"/>
</dbReference>
<feature type="transmembrane region" description="Helical" evidence="2">
    <location>
        <begin position="422"/>
        <end position="447"/>
    </location>
</feature>
<dbReference type="Proteomes" id="UP001224674">
    <property type="component" value="Chromosome"/>
</dbReference>
<evidence type="ECO:0000256" key="1">
    <source>
        <dbReference type="SAM" id="MobiDB-lite"/>
    </source>
</evidence>
<accession>A0AAJ6DD09</accession>
<name>A0AAJ6DD09_9MICC</name>
<evidence type="ECO:0000313" key="4">
    <source>
        <dbReference type="Proteomes" id="UP001224674"/>
    </source>
</evidence>
<feature type="transmembrane region" description="Helical" evidence="2">
    <location>
        <begin position="200"/>
        <end position="218"/>
    </location>
</feature>
<dbReference type="AlphaFoldDB" id="A0AAJ6DD09"/>
<keyword evidence="2" id="KW-1133">Transmembrane helix</keyword>
<dbReference type="Pfam" id="PF07907">
    <property type="entry name" value="YibE_F"/>
    <property type="match status" value="1"/>
</dbReference>
<keyword evidence="4" id="KW-1185">Reference proteome</keyword>
<sequence>MADHRRRSRRATTAGHPRNETETGTPHAGHGHGLPAGPSADGLVAGTSSRKKRRVIGWLTGILAPLTLVLIIGMVLLWPSGSYRELTLDDPYGTTENFTITPATVIETAERSCQDQNQVMESTTGAPMTLPDSETGASPDCHTAWVNPDGGGSERVEVEIPPQVSASASIEVGDRLKILRPNASSGFDTSVADFVDFERTVPIVLLAGLYALVVVLVARWRGVRAIIGLVASFAVIFFFMIPALLEGGPPLWIGLVVCCLIMVAVLYFAHGFSLRTTTALLGTLLGLGLTAGLAIWSTDAAYLTGMGEEESFVLSSVVPDIRLSGIVLCGLLIAGLGVLNDVTITQSSAVWELQAANPQASARELFSAGMRIGRDHIASTVYTIAFAYAGSALPVMVVISMYETGLGTILVSSELAEEVVRILVGSIGLVLAIPATTAIAVVVARAVSSDS</sequence>
<dbReference type="InterPro" id="IPR012507">
    <property type="entry name" value="YibE_F"/>
</dbReference>
<feature type="transmembrane region" description="Helical" evidence="2">
    <location>
        <begin position="276"/>
        <end position="296"/>
    </location>
</feature>
<protein>
    <submittedName>
        <fullName evidence="3">YibE/F family protein</fullName>
    </submittedName>
</protein>
<feature type="transmembrane region" description="Helical" evidence="2">
    <location>
        <begin position="251"/>
        <end position="269"/>
    </location>
</feature>
<keyword evidence="2" id="KW-0812">Transmembrane</keyword>
<proteinExistence type="predicted"/>
<feature type="transmembrane region" description="Helical" evidence="2">
    <location>
        <begin position="380"/>
        <end position="402"/>
    </location>
</feature>
<evidence type="ECO:0000313" key="3">
    <source>
        <dbReference type="EMBL" id="WGH94230.1"/>
    </source>
</evidence>
<feature type="compositionally biased region" description="Basic residues" evidence="1">
    <location>
        <begin position="1"/>
        <end position="10"/>
    </location>
</feature>
<reference evidence="3 4" key="1">
    <citation type="submission" date="2023-03" db="EMBL/GenBank/DDBJ databases">
        <title>Complete genome sequences of several Auritidibacter ignavus strains isolated from ear infections.</title>
        <authorList>
            <person name="Baehr T."/>
            <person name="Baumhoegger A.M."/>
        </authorList>
    </citation>
    <scope>NUCLEOTIDE SEQUENCE [LARGE SCALE GENOMIC DNA]</scope>
    <source>
        <strain evidence="3 4">BABAE-6</strain>
    </source>
</reference>
<dbReference type="PANTHER" id="PTHR41771:SF1">
    <property type="entry name" value="MEMBRANE PROTEIN"/>
    <property type="match status" value="1"/>
</dbReference>
<dbReference type="PANTHER" id="PTHR41771">
    <property type="entry name" value="MEMBRANE PROTEIN-RELATED"/>
    <property type="match status" value="1"/>
</dbReference>
<feature type="transmembrane region" description="Helical" evidence="2">
    <location>
        <begin position="225"/>
        <end position="245"/>
    </location>
</feature>
<evidence type="ECO:0000256" key="2">
    <source>
        <dbReference type="SAM" id="Phobius"/>
    </source>
</evidence>
<dbReference type="EMBL" id="CP122566">
    <property type="protein sequence ID" value="WGH94230.1"/>
    <property type="molecule type" value="Genomic_DNA"/>
</dbReference>
<feature type="region of interest" description="Disordered" evidence="1">
    <location>
        <begin position="1"/>
        <end position="46"/>
    </location>
</feature>
<feature type="transmembrane region" description="Helical" evidence="2">
    <location>
        <begin position="321"/>
        <end position="339"/>
    </location>
</feature>